<feature type="compositionally biased region" description="Basic and acidic residues" evidence="7">
    <location>
        <begin position="906"/>
        <end position="920"/>
    </location>
</feature>
<dbReference type="InterPro" id="IPR011992">
    <property type="entry name" value="EF-hand-dom_pair"/>
</dbReference>
<dbReference type="PROSITE" id="PS50096">
    <property type="entry name" value="IQ"/>
    <property type="match status" value="5"/>
</dbReference>
<reference evidence="10" key="1">
    <citation type="submission" date="2021-01" db="EMBL/GenBank/DDBJ databases">
        <authorList>
            <person name="Corre E."/>
            <person name="Pelletier E."/>
            <person name="Niang G."/>
            <person name="Scheremetjew M."/>
            <person name="Finn R."/>
            <person name="Kale V."/>
            <person name="Holt S."/>
            <person name="Cochrane G."/>
            <person name="Meng A."/>
            <person name="Brown T."/>
            <person name="Cohen L."/>
        </authorList>
    </citation>
    <scope>NUCLEOTIDE SEQUENCE</scope>
    <source>
        <strain evidence="10">NY070348D</strain>
    </source>
</reference>
<feature type="region of interest" description="Disordered" evidence="7">
    <location>
        <begin position="1019"/>
        <end position="1042"/>
    </location>
</feature>
<feature type="region of interest" description="Disordered" evidence="7">
    <location>
        <begin position="852"/>
        <end position="920"/>
    </location>
</feature>
<dbReference type="PROSITE" id="PS00018">
    <property type="entry name" value="EF_HAND_1"/>
    <property type="match status" value="2"/>
</dbReference>
<dbReference type="InterPro" id="IPR018247">
    <property type="entry name" value="EF_Hand_1_Ca_BS"/>
</dbReference>
<dbReference type="InterPro" id="IPR002048">
    <property type="entry name" value="EF_hand_dom"/>
</dbReference>
<feature type="domain" description="EF-hand" evidence="9">
    <location>
        <begin position="793"/>
        <end position="828"/>
    </location>
</feature>
<dbReference type="Gene3D" id="2.60.40.150">
    <property type="entry name" value="C2 domain"/>
    <property type="match status" value="1"/>
</dbReference>
<name>A0A7S2W791_9STRA</name>
<keyword evidence="6" id="KW-0175">Coiled coil</keyword>
<dbReference type="PROSITE" id="PS50222">
    <property type="entry name" value="EF_HAND_2"/>
    <property type="match status" value="2"/>
</dbReference>
<evidence type="ECO:0000256" key="4">
    <source>
        <dbReference type="ARBA" id="ARBA00022837"/>
    </source>
</evidence>
<feature type="coiled-coil region" evidence="6">
    <location>
        <begin position="929"/>
        <end position="956"/>
    </location>
</feature>
<dbReference type="SMART" id="SM00015">
    <property type="entry name" value="IQ"/>
    <property type="match status" value="7"/>
</dbReference>
<dbReference type="SUPFAM" id="SSF49562">
    <property type="entry name" value="C2 domain (Calcium/lipid-binding domain, CaLB)"/>
    <property type="match status" value="2"/>
</dbReference>
<dbReference type="Pfam" id="PF00612">
    <property type="entry name" value="IQ"/>
    <property type="match status" value="2"/>
</dbReference>
<dbReference type="EMBL" id="HBHK01005516">
    <property type="protein sequence ID" value="CAD9670688.1"/>
    <property type="molecule type" value="Transcribed_RNA"/>
</dbReference>
<dbReference type="Gene3D" id="1.20.5.190">
    <property type="match status" value="2"/>
</dbReference>
<dbReference type="CDD" id="cd00051">
    <property type="entry name" value="EFh"/>
    <property type="match status" value="1"/>
</dbReference>
<dbReference type="GO" id="GO:0007051">
    <property type="term" value="P:spindle organization"/>
    <property type="evidence" value="ECO:0007669"/>
    <property type="project" value="TreeGrafter"/>
</dbReference>
<evidence type="ECO:0000313" key="11">
    <source>
        <dbReference type="EMBL" id="CAD9670690.1"/>
    </source>
</evidence>
<evidence type="ECO:0000256" key="7">
    <source>
        <dbReference type="SAM" id="MobiDB-lite"/>
    </source>
</evidence>
<feature type="coiled-coil region" evidence="6">
    <location>
        <begin position="1048"/>
        <end position="1111"/>
    </location>
</feature>
<evidence type="ECO:0000259" key="9">
    <source>
        <dbReference type="PROSITE" id="PS50222"/>
    </source>
</evidence>
<dbReference type="EMBL" id="HBHK01005517">
    <property type="protein sequence ID" value="CAD9670690.1"/>
    <property type="molecule type" value="Transcribed_RNA"/>
</dbReference>
<evidence type="ECO:0008006" key="13">
    <source>
        <dbReference type="Google" id="ProtNLM"/>
    </source>
</evidence>
<evidence type="ECO:0000256" key="2">
    <source>
        <dbReference type="ARBA" id="ARBA00022490"/>
    </source>
</evidence>
<dbReference type="PROSITE" id="PS50004">
    <property type="entry name" value="C2"/>
    <property type="match status" value="1"/>
</dbReference>
<evidence type="ECO:0000256" key="5">
    <source>
        <dbReference type="ARBA" id="ARBA00022860"/>
    </source>
</evidence>
<dbReference type="SMART" id="SM00054">
    <property type="entry name" value="EFh"/>
    <property type="match status" value="2"/>
</dbReference>
<dbReference type="GO" id="GO:0005509">
    <property type="term" value="F:calcium ion binding"/>
    <property type="evidence" value="ECO:0007669"/>
    <property type="project" value="InterPro"/>
</dbReference>
<dbReference type="InterPro" id="IPR000048">
    <property type="entry name" value="IQ_motif_EF-hand-BS"/>
</dbReference>
<feature type="compositionally biased region" description="Basic residues" evidence="7">
    <location>
        <begin position="886"/>
        <end position="901"/>
    </location>
</feature>
<dbReference type="InterPro" id="IPR035892">
    <property type="entry name" value="C2_domain_sf"/>
</dbReference>
<keyword evidence="2" id="KW-0963">Cytoplasm</keyword>
<feature type="domain" description="EF-hand" evidence="9">
    <location>
        <begin position="752"/>
        <end position="787"/>
    </location>
</feature>
<sequence length="1443" mass="161723">MVDDMTQKINEAWVVANCSEGWSWSTPHSQQSVVNEKSVRYTWSSSKKFPLHWSIKERSAPCLKFEVKMQTSDGQMIRKTFQAVDLAGFVLCPGEELETWLLESDPAGFPGKLHVRLQFDTRKQKNLRDKKSLKAPSKGILNGRLHVHLRGGTKLVRPTNSSSPLCALLDVYSAGTSAQAAAMRSRIDEDGGSNPTWNEHFVSPVQVGNGMVPILNIIVQTAEREPIGLTSVPLFDSIFLDGHVLDARLPVRPWDEAAASQNKIGELGVSVQVLLDGSPTSTEDVSAAAPFVVTVLDGESFDYSGYDWNGQIEPAVQVVLNGSDERQTNAVSHDSRASPAWNRKLYFPSLPKNDRFTVSLLNDNTLSEECKVIACAHVQLRPLGTQSTQKQIAELKCPDSDSIVGKLHLSVEDTNLTLGGGCWQGTLSEQDRKQMELLQASAYIKVGVCRGRKFRDSIGRVHKAIVRLVCISKNSEPEKIIGETDLENDGLRKSQRIKEDRCFVWNHDFSFKRGDFNFASSKFLLRVIDCTMTGPMKDIGEVDISGMIKGMDGKGDVANDPAWVDLNPVTDNSEGIQPDKGCGSLQFHVDQIEPRRGLLSLKVKDVVGNLTSRSFALLGDNVSEFVKARVEPDGITARTKSNSLSDMLELEFSNCDENRDTLSVSLLCDDPDLIENVLGKCSLNIQRVIGAPNTWHTFMEPLSHAVTGKPLDCKVSCEVKLSTKRTTLDTSANPSTVSLPPVDANTEAIKCLTAKRLKSIFYKIDRDGSGTVSQDEFITAMHEDLDIVDILGSQVQNARKLFDDLDSNKDGELSWDEFQKVCVQQAELAGSSANASQGEGDHFFQAQVGGDEAFAPVGDGPQMETSRQPETQRSSSSSSGKSSRANTRKKPLRPGKRRKSFTRPIRTRDTQTFEKHDENMMARRDLDDPHELKAQIRALREEKRNVEEECRMLKLESRRSRGKNQRKISETNRLMSHALSGTTGPQPETSMTDDVRIELEKRLLLLEAENIALKERPDVFSATGGGDESFAPVQDDTPEHDTSTKVKLRQLELEKQQQQELHDKELEALRAENQRAQNELADIQERQEALEREAAEKASRLELEKQNTKKLHATLNELNFERMQYAPIDGDDKAGRNRYRLVQMMALEAEQTRLLEDARSKRKEQNAAAARLQSAIRGCKDRAKFKEAKATRSFAAVVLQASYRARKAKQNYDSEREQVSGASRSIQAAYRGRLARKDLAYKQKAAARIQGGFRGRKDREKVDKLKRERASALAIQRQLRRRKSTKAVHQLRTQKQKETDAAILLQSHVRANQGRHSFNLKKDKWEQEQKEERSATSIQKIVRRKQARRDVKKAEQLKRGNHSAAYKIQKNVRKRMQGRSPVMLRTHSRPRVSKDENSYTDLNNATARLIQHLSQSRHRDASIEKAKDTLAGALHDISNSNTN</sequence>
<accession>A0A7S2W791</accession>
<feature type="coiled-coil region" evidence="6">
    <location>
        <begin position="1144"/>
        <end position="1175"/>
    </location>
</feature>
<evidence type="ECO:0000259" key="8">
    <source>
        <dbReference type="PROSITE" id="PS50004"/>
    </source>
</evidence>
<keyword evidence="5" id="KW-0112">Calmodulin-binding</keyword>
<dbReference type="EMBL" id="HBHK01005518">
    <property type="protein sequence ID" value="CAD9670693.1"/>
    <property type="molecule type" value="Transcribed_RNA"/>
</dbReference>
<evidence type="ECO:0000256" key="1">
    <source>
        <dbReference type="ARBA" id="ARBA00004496"/>
    </source>
</evidence>
<evidence type="ECO:0000256" key="3">
    <source>
        <dbReference type="ARBA" id="ARBA00022737"/>
    </source>
</evidence>
<dbReference type="GO" id="GO:0005737">
    <property type="term" value="C:cytoplasm"/>
    <property type="evidence" value="ECO:0007669"/>
    <property type="project" value="UniProtKB-SubCell"/>
</dbReference>
<dbReference type="SMART" id="SM00239">
    <property type="entry name" value="C2"/>
    <property type="match status" value="2"/>
</dbReference>
<dbReference type="PANTHER" id="PTHR22706">
    <property type="entry name" value="ASSEMBLY FACTOR FOR SPINDLE MICROTUBULES"/>
    <property type="match status" value="1"/>
</dbReference>
<evidence type="ECO:0000313" key="12">
    <source>
        <dbReference type="EMBL" id="CAD9670693.1"/>
    </source>
</evidence>
<evidence type="ECO:0000313" key="10">
    <source>
        <dbReference type="EMBL" id="CAD9670688.1"/>
    </source>
</evidence>
<proteinExistence type="predicted"/>
<gene>
    <name evidence="10" type="ORF">QSP1433_LOCUS3266</name>
    <name evidence="11" type="ORF">QSP1433_LOCUS3267</name>
    <name evidence="12" type="ORF">QSP1433_LOCUS3268</name>
</gene>
<dbReference type="InterPro" id="IPR000008">
    <property type="entry name" value="C2_dom"/>
</dbReference>
<dbReference type="Gene3D" id="1.10.238.10">
    <property type="entry name" value="EF-hand"/>
    <property type="match status" value="1"/>
</dbReference>
<feature type="compositionally biased region" description="Low complexity" evidence="7">
    <location>
        <begin position="874"/>
        <end position="883"/>
    </location>
</feature>
<dbReference type="PANTHER" id="PTHR22706:SF1">
    <property type="entry name" value="ASSEMBLY FACTOR FOR SPINDLE MICROTUBULES"/>
    <property type="match status" value="1"/>
</dbReference>
<evidence type="ECO:0000256" key="6">
    <source>
        <dbReference type="SAM" id="Coils"/>
    </source>
</evidence>
<feature type="compositionally biased region" description="Polar residues" evidence="7">
    <location>
        <begin position="863"/>
        <end position="873"/>
    </location>
</feature>
<feature type="region of interest" description="Disordered" evidence="7">
    <location>
        <begin position="1323"/>
        <end position="1361"/>
    </location>
</feature>
<dbReference type="Pfam" id="PF13499">
    <property type="entry name" value="EF-hand_7"/>
    <property type="match status" value="1"/>
</dbReference>
<dbReference type="GO" id="GO:0051295">
    <property type="term" value="P:establishment of meiotic spindle localization"/>
    <property type="evidence" value="ECO:0007669"/>
    <property type="project" value="TreeGrafter"/>
</dbReference>
<feature type="domain" description="C2" evidence="8">
    <location>
        <begin position="263"/>
        <end position="393"/>
    </location>
</feature>
<dbReference type="GO" id="GO:0005516">
    <property type="term" value="F:calmodulin binding"/>
    <property type="evidence" value="ECO:0007669"/>
    <property type="project" value="UniProtKB-KW"/>
</dbReference>
<comment type="subcellular location">
    <subcellularLocation>
        <location evidence="1">Cytoplasm</location>
    </subcellularLocation>
</comment>
<feature type="compositionally biased region" description="Basic and acidic residues" evidence="7">
    <location>
        <begin position="1323"/>
        <end position="1334"/>
    </location>
</feature>
<dbReference type="GO" id="GO:0000922">
    <property type="term" value="C:spindle pole"/>
    <property type="evidence" value="ECO:0007669"/>
    <property type="project" value="TreeGrafter"/>
</dbReference>
<keyword evidence="4" id="KW-0106">Calcium</keyword>
<organism evidence="10">
    <name type="scientific">Mucochytrium quahogii</name>
    <dbReference type="NCBI Taxonomy" id="96639"/>
    <lineage>
        <taxon>Eukaryota</taxon>
        <taxon>Sar</taxon>
        <taxon>Stramenopiles</taxon>
        <taxon>Bigyra</taxon>
        <taxon>Labyrinthulomycetes</taxon>
        <taxon>Thraustochytrida</taxon>
        <taxon>Thraustochytriidae</taxon>
        <taxon>Mucochytrium</taxon>
    </lineage>
</organism>
<feature type="compositionally biased region" description="Basic and acidic residues" evidence="7">
    <location>
        <begin position="1348"/>
        <end position="1358"/>
    </location>
</feature>
<dbReference type="GO" id="GO:0000278">
    <property type="term" value="P:mitotic cell cycle"/>
    <property type="evidence" value="ECO:0007669"/>
    <property type="project" value="TreeGrafter"/>
</dbReference>
<keyword evidence="3" id="KW-0677">Repeat</keyword>
<dbReference type="SUPFAM" id="SSF47473">
    <property type="entry name" value="EF-hand"/>
    <property type="match status" value="1"/>
</dbReference>
<dbReference type="Pfam" id="PF00168">
    <property type="entry name" value="C2"/>
    <property type="match status" value="2"/>
</dbReference>
<dbReference type="InterPro" id="IPR051185">
    <property type="entry name" value="ASPM"/>
</dbReference>
<protein>
    <recommendedName>
        <fullName evidence="13">Calmodulin</fullName>
    </recommendedName>
</protein>